<evidence type="ECO:0000313" key="17">
    <source>
        <dbReference type="Proteomes" id="UP000462212"/>
    </source>
</evidence>
<evidence type="ECO:0000313" key="16">
    <source>
        <dbReference type="EMBL" id="TVY41253.1"/>
    </source>
</evidence>
<protein>
    <recommendedName>
        <fullName evidence="14">sphingolipid C(9)-methyltransferase</fullName>
        <ecNumber evidence="14">2.1.1.317</ecNumber>
    </recommendedName>
</protein>
<comment type="pathway">
    <text evidence="3">Sphingolipid metabolism.</text>
</comment>
<feature type="transmembrane region" description="Helical" evidence="15">
    <location>
        <begin position="50"/>
        <end position="67"/>
    </location>
</feature>
<dbReference type="PANTHER" id="PTHR45197:SF1">
    <property type="entry name" value="SPHINGOLIPID C9-METHYLTRANSFERASE A-RELATED"/>
    <property type="match status" value="1"/>
</dbReference>
<comment type="subcellular location">
    <subcellularLocation>
        <location evidence="1">Membrane</location>
        <topology evidence="1">Multi-pass membrane protein</topology>
    </subcellularLocation>
</comment>
<sequence>MAQPSEVPENEIDFIVTPEPAPQTFQVDEDCGSPSIKDGILPADGPGAEGFSNVALLALIVGVPGLYKLGSGKGWVPTTLAAVLTSFPLLAGFWYFSSTLTPRKNQKVKLPGRPIEHYLKFYKKADKIKYRGNNKIPIDTFQELYFNGDVEFNGDALEVLEYRHDWANFRFTYRLFKYFLLSFVPETKSKSAGTMTVGTIFTPGLESGDTMLDIGCGWGTLARYASTNYGAYVIGITLGRNQTVWGNSGLRADGIAEEQSKVLCMDYRDIPRTTFAKIACLEMAEHVGIRHFSSFLKQVYNLLDDDGVFVLQLSGLRKPWQYEDLIWGLFMNKYVFPGADASTPLGFYIDQAEGAGFEVKSIDTIGIHYSATAWRWYRNWLGNRSKVEEKYGKRWYRIWEYFLASTTIASRQGTATCYQITLVKNLNSTQRTGGIQTQFAISGALAAREDVSLRKASNSKSSP</sequence>
<evidence type="ECO:0000256" key="10">
    <source>
        <dbReference type="ARBA" id="ARBA00022919"/>
    </source>
</evidence>
<comment type="pathway">
    <text evidence="2">Lipid metabolism; sphingolipid metabolism.</text>
</comment>
<evidence type="ECO:0000256" key="14">
    <source>
        <dbReference type="ARBA" id="ARBA00039020"/>
    </source>
</evidence>
<evidence type="ECO:0000256" key="7">
    <source>
        <dbReference type="ARBA" id="ARBA00022679"/>
    </source>
</evidence>
<dbReference type="GO" id="GO:0008168">
    <property type="term" value="F:methyltransferase activity"/>
    <property type="evidence" value="ECO:0007669"/>
    <property type="project" value="UniProtKB-KW"/>
</dbReference>
<dbReference type="Proteomes" id="UP000462212">
    <property type="component" value="Unassembled WGS sequence"/>
</dbReference>
<organism evidence="16 17">
    <name type="scientific">Lachnellula subtilissima</name>
    <dbReference type="NCBI Taxonomy" id="602034"/>
    <lineage>
        <taxon>Eukaryota</taxon>
        <taxon>Fungi</taxon>
        <taxon>Dikarya</taxon>
        <taxon>Ascomycota</taxon>
        <taxon>Pezizomycotina</taxon>
        <taxon>Leotiomycetes</taxon>
        <taxon>Helotiales</taxon>
        <taxon>Lachnaceae</taxon>
        <taxon>Lachnellula</taxon>
    </lineage>
</organism>
<evidence type="ECO:0000256" key="8">
    <source>
        <dbReference type="ARBA" id="ARBA00022691"/>
    </source>
</evidence>
<comment type="caution">
    <text evidence="16">The sequence shown here is derived from an EMBL/GenBank/DDBJ whole genome shotgun (WGS) entry which is preliminary data.</text>
</comment>
<evidence type="ECO:0000256" key="1">
    <source>
        <dbReference type="ARBA" id="ARBA00004141"/>
    </source>
</evidence>
<dbReference type="AlphaFoldDB" id="A0A8H8RV04"/>
<comment type="similarity">
    <text evidence="4">Belongs to the CFA/CMAS family.</text>
</comment>
<keyword evidence="12" id="KW-0443">Lipid metabolism</keyword>
<feature type="transmembrane region" description="Helical" evidence="15">
    <location>
        <begin position="74"/>
        <end position="96"/>
    </location>
</feature>
<dbReference type="InterPro" id="IPR052290">
    <property type="entry name" value="Sphingo_C9-MT"/>
</dbReference>
<evidence type="ECO:0000256" key="6">
    <source>
        <dbReference type="ARBA" id="ARBA00022603"/>
    </source>
</evidence>
<keyword evidence="5" id="KW-0444">Lipid biosynthesis</keyword>
<evidence type="ECO:0000256" key="4">
    <source>
        <dbReference type="ARBA" id="ARBA00010815"/>
    </source>
</evidence>
<dbReference type="SUPFAM" id="SSF53335">
    <property type="entry name" value="S-adenosyl-L-methionine-dependent methyltransferases"/>
    <property type="match status" value="1"/>
</dbReference>
<dbReference type="CDD" id="cd02440">
    <property type="entry name" value="AdoMet_MTases"/>
    <property type="match status" value="1"/>
</dbReference>
<keyword evidence="8" id="KW-0949">S-adenosyl-L-methionine</keyword>
<evidence type="ECO:0000256" key="9">
    <source>
        <dbReference type="ARBA" id="ARBA00022692"/>
    </source>
</evidence>
<dbReference type="Pfam" id="PF02353">
    <property type="entry name" value="CMAS"/>
    <property type="match status" value="1"/>
</dbReference>
<evidence type="ECO:0000256" key="15">
    <source>
        <dbReference type="SAM" id="Phobius"/>
    </source>
</evidence>
<evidence type="ECO:0000256" key="11">
    <source>
        <dbReference type="ARBA" id="ARBA00022989"/>
    </source>
</evidence>
<dbReference type="GO" id="GO:0032259">
    <property type="term" value="P:methylation"/>
    <property type="evidence" value="ECO:0007669"/>
    <property type="project" value="UniProtKB-KW"/>
</dbReference>
<dbReference type="Gene3D" id="3.40.50.150">
    <property type="entry name" value="Vaccinia Virus protein VP39"/>
    <property type="match status" value="1"/>
</dbReference>
<evidence type="ECO:0000256" key="13">
    <source>
        <dbReference type="ARBA" id="ARBA00023136"/>
    </source>
</evidence>
<accession>A0A8H8RV04</accession>
<evidence type="ECO:0000256" key="3">
    <source>
        <dbReference type="ARBA" id="ARBA00004991"/>
    </source>
</evidence>
<keyword evidence="13 15" id="KW-0472">Membrane</keyword>
<keyword evidence="10" id="KW-0746">Sphingolipid metabolism</keyword>
<dbReference type="GO" id="GO:0016020">
    <property type="term" value="C:membrane"/>
    <property type="evidence" value="ECO:0007669"/>
    <property type="project" value="UniProtKB-SubCell"/>
</dbReference>
<evidence type="ECO:0000256" key="12">
    <source>
        <dbReference type="ARBA" id="ARBA00023098"/>
    </source>
</evidence>
<dbReference type="EC" id="2.1.1.317" evidence="14"/>
<gene>
    <name evidence="16" type="primary">MT2</name>
    <name evidence="16" type="ORF">LSUB1_G002631</name>
</gene>
<evidence type="ECO:0000256" key="5">
    <source>
        <dbReference type="ARBA" id="ARBA00022516"/>
    </source>
</evidence>
<dbReference type="GO" id="GO:0006665">
    <property type="term" value="P:sphingolipid metabolic process"/>
    <property type="evidence" value="ECO:0007669"/>
    <property type="project" value="UniProtKB-KW"/>
</dbReference>
<dbReference type="EMBL" id="QGMJ01000144">
    <property type="protein sequence ID" value="TVY41253.1"/>
    <property type="molecule type" value="Genomic_DNA"/>
</dbReference>
<reference evidence="16 17" key="1">
    <citation type="submission" date="2018-05" db="EMBL/GenBank/DDBJ databases">
        <title>Genome sequencing and assembly of the regulated plant pathogen Lachnellula willkommii and related sister species for the development of diagnostic species identification markers.</title>
        <authorList>
            <person name="Giroux E."/>
            <person name="Bilodeau G."/>
        </authorList>
    </citation>
    <scope>NUCLEOTIDE SEQUENCE [LARGE SCALE GENOMIC DNA]</scope>
    <source>
        <strain evidence="16 17">CBS 197.66</strain>
    </source>
</reference>
<keyword evidence="7 16" id="KW-0808">Transferase</keyword>
<evidence type="ECO:0000256" key="2">
    <source>
        <dbReference type="ARBA" id="ARBA00004760"/>
    </source>
</evidence>
<proteinExistence type="inferred from homology"/>
<dbReference type="PANTHER" id="PTHR45197">
    <property type="entry name" value="SYNTHASE, PUTATIVE (AFU_ORTHOLOGUE AFUA_7G04190)-RELATED"/>
    <property type="match status" value="1"/>
</dbReference>
<dbReference type="InterPro" id="IPR029063">
    <property type="entry name" value="SAM-dependent_MTases_sf"/>
</dbReference>
<keyword evidence="9 15" id="KW-0812">Transmembrane</keyword>
<keyword evidence="6 16" id="KW-0489">Methyltransferase</keyword>
<dbReference type="OrthoDB" id="412182at2759"/>
<keyword evidence="17" id="KW-1185">Reference proteome</keyword>
<keyword evidence="11 15" id="KW-1133">Transmembrane helix</keyword>
<name>A0A8H8RV04_9HELO</name>